<reference evidence="1 2" key="1">
    <citation type="journal article" date="2018" name="Front. Plant Sci.">
        <title>Red Clover (Trifolium pratense) and Zigzag Clover (T. medium) - A Picture of Genomic Similarities and Differences.</title>
        <authorList>
            <person name="Dluhosova J."/>
            <person name="Istvanek J."/>
            <person name="Nedelnik J."/>
            <person name="Repkova J."/>
        </authorList>
    </citation>
    <scope>NUCLEOTIDE SEQUENCE [LARGE SCALE GENOMIC DNA]</scope>
    <source>
        <strain evidence="2">cv. 10/8</strain>
        <tissue evidence="1">Leaf</tissue>
    </source>
</reference>
<dbReference type="AlphaFoldDB" id="A0A392THK3"/>
<comment type="caution">
    <text evidence="1">The sequence shown here is derived from an EMBL/GenBank/DDBJ whole genome shotgun (WGS) entry which is preliminary data.</text>
</comment>
<name>A0A392THK3_9FABA</name>
<sequence length="61" mass="6909">MELTSLSCLGSFCNGNQTFIFPSLTWLIVKECPQMEIFSSGVTVAPYLTKIEVEEGTFRWK</sequence>
<proteinExistence type="predicted"/>
<organism evidence="1 2">
    <name type="scientific">Trifolium medium</name>
    <dbReference type="NCBI Taxonomy" id="97028"/>
    <lineage>
        <taxon>Eukaryota</taxon>
        <taxon>Viridiplantae</taxon>
        <taxon>Streptophyta</taxon>
        <taxon>Embryophyta</taxon>
        <taxon>Tracheophyta</taxon>
        <taxon>Spermatophyta</taxon>
        <taxon>Magnoliopsida</taxon>
        <taxon>eudicotyledons</taxon>
        <taxon>Gunneridae</taxon>
        <taxon>Pentapetalae</taxon>
        <taxon>rosids</taxon>
        <taxon>fabids</taxon>
        <taxon>Fabales</taxon>
        <taxon>Fabaceae</taxon>
        <taxon>Papilionoideae</taxon>
        <taxon>50 kb inversion clade</taxon>
        <taxon>NPAAA clade</taxon>
        <taxon>Hologalegina</taxon>
        <taxon>IRL clade</taxon>
        <taxon>Trifolieae</taxon>
        <taxon>Trifolium</taxon>
    </lineage>
</organism>
<protein>
    <submittedName>
        <fullName evidence="1">Rpp4 candidate</fullName>
    </submittedName>
</protein>
<dbReference type="Proteomes" id="UP000265520">
    <property type="component" value="Unassembled WGS sequence"/>
</dbReference>
<feature type="non-terminal residue" evidence="1">
    <location>
        <position position="61"/>
    </location>
</feature>
<dbReference type="EMBL" id="LXQA010584672">
    <property type="protein sequence ID" value="MCI60603.1"/>
    <property type="molecule type" value="Genomic_DNA"/>
</dbReference>
<keyword evidence="2" id="KW-1185">Reference proteome</keyword>
<accession>A0A392THK3</accession>
<evidence type="ECO:0000313" key="2">
    <source>
        <dbReference type="Proteomes" id="UP000265520"/>
    </source>
</evidence>
<evidence type="ECO:0000313" key="1">
    <source>
        <dbReference type="EMBL" id="MCI60603.1"/>
    </source>
</evidence>